<dbReference type="GO" id="GO:0033539">
    <property type="term" value="P:fatty acid beta-oxidation using acyl-CoA dehydrogenase"/>
    <property type="evidence" value="ECO:0007669"/>
    <property type="project" value="TreeGrafter"/>
</dbReference>
<dbReference type="GO" id="GO:0009055">
    <property type="term" value="F:electron transfer activity"/>
    <property type="evidence" value="ECO:0007669"/>
    <property type="project" value="InterPro"/>
</dbReference>
<dbReference type="PIRSF" id="PIRSF000089">
    <property type="entry name" value="Electra_flavoP_a"/>
    <property type="match status" value="1"/>
</dbReference>
<feature type="domain" description="Electron transfer flavoprotein alpha subunit C-terminal" evidence="2">
    <location>
        <begin position="127"/>
        <end position="206"/>
    </location>
</feature>
<name>K1T2A8_9ZZZZ</name>
<sequence>NLFTVLCRKYRPTAVMVGGTINGRDFAPRFAARLGTGCTSDATELVWDPKTTDIEFVEPAVGGKMMAVITVPVARPQVGTIRPGTFKCVPCGARAHEVIEEHIDFPVADIRTEILDFRADDLDESLNIADADVIVCIGNAIKGADALPRYRRLAERLGGKLACTRPVFDRGVLPFKLVIGQSGAVVKPKLLLSFGVSGAVNHVTGFSDADVVVAVNTDPEAAIFNYCTYGIVGDMDEVCEAMLAKLGE</sequence>
<dbReference type="EMBL" id="AJWZ01006280">
    <property type="protein sequence ID" value="EKC60235.1"/>
    <property type="molecule type" value="Genomic_DNA"/>
</dbReference>
<protein>
    <submittedName>
        <fullName evidence="4">Electron transfer flavoprotein alpha subunit</fullName>
    </submittedName>
</protein>
<evidence type="ECO:0000259" key="3">
    <source>
        <dbReference type="Pfam" id="PF01012"/>
    </source>
</evidence>
<dbReference type="PANTHER" id="PTHR43153">
    <property type="entry name" value="ELECTRON TRANSFER FLAVOPROTEIN ALPHA"/>
    <property type="match status" value="1"/>
</dbReference>
<dbReference type="GO" id="GO:0050660">
    <property type="term" value="F:flavin adenine dinucleotide binding"/>
    <property type="evidence" value="ECO:0007669"/>
    <property type="project" value="InterPro"/>
</dbReference>
<dbReference type="InterPro" id="IPR001308">
    <property type="entry name" value="ETF_a/FixB"/>
</dbReference>
<feature type="domain" description="Electron transfer flavoprotein alpha/beta-subunit N-terminal" evidence="3">
    <location>
        <begin position="6"/>
        <end position="100"/>
    </location>
</feature>
<reference evidence="4" key="1">
    <citation type="journal article" date="2013" name="Environ. Microbiol.">
        <title>Microbiota from the distal guts of lean and obese adolescents exhibit partial functional redundancy besides clear differences in community structure.</title>
        <authorList>
            <person name="Ferrer M."/>
            <person name="Ruiz A."/>
            <person name="Lanza F."/>
            <person name="Haange S.B."/>
            <person name="Oberbach A."/>
            <person name="Till H."/>
            <person name="Bargiela R."/>
            <person name="Campoy C."/>
            <person name="Segura M.T."/>
            <person name="Richter M."/>
            <person name="von Bergen M."/>
            <person name="Seifert J."/>
            <person name="Suarez A."/>
        </authorList>
    </citation>
    <scope>NUCLEOTIDE SEQUENCE</scope>
</reference>
<dbReference type="InterPro" id="IPR014730">
    <property type="entry name" value="ETF_a/b_N"/>
</dbReference>
<feature type="non-terminal residue" evidence="4">
    <location>
        <position position="1"/>
    </location>
</feature>
<gene>
    <name evidence="4" type="ORF">OBE_09077</name>
</gene>
<dbReference type="Pfam" id="PF01012">
    <property type="entry name" value="ETF"/>
    <property type="match status" value="1"/>
</dbReference>
<dbReference type="Gene3D" id="3.40.50.620">
    <property type="entry name" value="HUPs"/>
    <property type="match status" value="1"/>
</dbReference>
<evidence type="ECO:0000259" key="2">
    <source>
        <dbReference type="Pfam" id="PF00766"/>
    </source>
</evidence>
<dbReference type="AlphaFoldDB" id="K1T2A8"/>
<dbReference type="SUPFAM" id="SSF52402">
    <property type="entry name" value="Adenine nucleotide alpha hydrolases-like"/>
    <property type="match status" value="1"/>
</dbReference>
<evidence type="ECO:0000256" key="1">
    <source>
        <dbReference type="ARBA" id="ARBA00005817"/>
    </source>
</evidence>
<dbReference type="Gene3D" id="3.40.50.1220">
    <property type="entry name" value="TPP-binding domain"/>
    <property type="match status" value="1"/>
</dbReference>
<dbReference type="Pfam" id="PF00766">
    <property type="entry name" value="ETF_alpha"/>
    <property type="match status" value="1"/>
</dbReference>
<evidence type="ECO:0000313" key="4">
    <source>
        <dbReference type="EMBL" id="EKC60235.1"/>
    </source>
</evidence>
<dbReference type="InterPro" id="IPR029035">
    <property type="entry name" value="DHS-like_NAD/FAD-binding_dom"/>
</dbReference>
<proteinExistence type="inferred from homology"/>
<dbReference type="PANTHER" id="PTHR43153:SF1">
    <property type="entry name" value="ELECTRON TRANSFER FLAVOPROTEIN SUBUNIT ALPHA, MITOCHONDRIAL"/>
    <property type="match status" value="1"/>
</dbReference>
<comment type="caution">
    <text evidence="4">The sequence shown here is derived from an EMBL/GenBank/DDBJ whole genome shotgun (WGS) entry which is preliminary data.</text>
</comment>
<dbReference type="InterPro" id="IPR014729">
    <property type="entry name" value="Rossmann-like_a/b/a_fold"/>
</dbReference>
<dbReference type="InterPro" id="IPR014731">
    <property type="entry name" value="ETF_asu_C"/>
</dbReference>
<accession>K1T2A8</accession>
<comment type="similarity">
    <text evidence="1">Belongs to the ETF alpha-subunit/FixB family.</text>
</comment>
<organism evidence="4">
    <name type="scientific">human gut metagenome</name>
    <dbReference type="NCBI Taxonomy" id="408170"/>
    <lineage>
        <taxon>unclassified sequences</taxon>
        <taxon>metagenomes</taxon>
        <taxon>organismal metagenomes</taxon>
    </lineage>
</organism>
<dbReference type="SUPFAM" id="SSF52467">
    <property type="entry name" value="DHS-like NAD/FAD-binding domain"/>
    <property type="match status" value="1"/>
</dbReference>